<dbReference type="STRING" id="6689.A0A3R7SZY0"/>
<evidence type="ECO:0000259" key="13">
    <source>
        <dbReference type="PROSITE" id="PS50011"/>
    </source>
</evidence>
<dbReference type="PROSITE" id="PS50011">
    <property type="entry name" value="PROTEIN_KINASE_DOM"/>
    <property type="match status" value="1"/>
</dbReference>
<evidence type="ECO:0000256" key="11">
    <source>
        <dbReference type="PROSITE-ProRule" id="PRU00221"/>
    </source>
</evidence>
<dbReference type="EC" id="2.7.11.1" evidence="2"/>
<dbReference type="Gene3D" id="2.130.10.10">
    <property type="entry name" value="YVTN repeat-like/Quinoprotein amine dehydrogenase"/>
    <property type="match status" value="2"/>
</dbReference>
<dbReference type="PROSITE" id="PS00108">
    <property type="entry name" value="PROTEIN_KINASE_ST"/>
    <property type="match status" value="1"/>
</dbReference>
<proteinExistence type="predicted"/>
<dbReference type="GO" id="GO:0016236">
    <property type="term" value="P:macroautophagy"/>
    <property type="evidence" value="ECO:0007669"/>
    <property type="project" value="InterPro"/>
</dbReference>
<dbReference type="SUPFAM" id="SSF56112">
    <property type="entry name" value="Protein kinase-like (PK-like)"/>
    <property type="match status" value="1"/>
</dbReference>
<feature type="compositionally biased region" description="Basic and acidic residues" evidence="12">
    <location>
        <begin position="1379"/>
        <end position="1394"/>
    </location>
</feature>
<dbReference type="CDD" id="cd13980">
    <property type="entry name" value="STKc_Vps15"/>
    <property type="match status" value="1"/>
</dbReference>
<dbReference type="Gene3D" id="1.10.510.10">
    <property type="entry name" value="Transferase(Phosphotransferase) domain 1"/>
    <property type="match status" value="1"/>
</dbReference>
<evidence type="ECO:0000256" key="9">
    <source>
        <dbReference type="ARBA" id="ARBA00022840"/>
    </source>
</evidence>
<dbReference type="EMBL" id="QCYY01000677">
    <property type="protein sequence ID" value="ROT83496.1"/>
    <property type="molecule type" value="Genomic_DNA"/>
</dbReference>
<dbReference type="Pfam" id="PF22956">
    <property type="entry name" value="VPS15-like_hel"/>
    <property type="match status" value="1"/>
</dbReference>
<evidence type="ECO:0000256" key="7">
    <source>
        <dbReference type="ARBA" id="ARBA00022741"/>
    </source>
</evidence>
<dbReference type="GO" id="GO:0045324">
    <property type="term" value="P:late endosome to vacuole transport"/>
    <property type="evidence" value="ECO:0007669"/>
    <property type="project" value="InterPro"/>
</dbReference>
<dbReference type="GO" id="GO:0005776">
    <property type="term" value="C:autophagosome"/>
    <property type="evidence" value="ECO:0007669"/>
    <property type="project" value="UniProtKB-SubCell"/>
</dbReference>
<evidence type="ECO:0000256" key="3">
    <source>
        <dbReference type="ARBA" id="ARBA00022527"/>
    </source>
</evidence>
<dbReference type="GO" id="GO:0034271">
    <property type="term" value="C:phosphatidylinositol 3-kinase complex, class III, type I"/>
    <property type="evidence" value="ECO:0007669"/>
    <property type="project" value="TreeGrafter"/>
</dbReference>
<dbReference type="InterPro" id="IPR001680">
    <property type="entry name" value="WD40_rpt"/>
</dbReference>
<accession>A0A3R7SZY0</accession>
<dbReference type="Pfam" id="PF00069">
    <property type="entry name" value="Pkinase"/>
    <property type="match status" value="1"/>
</dbReference>
<dbReference type="PROSITE" id="PS50294">
    <property type="entry name" value="WD_REPEATS_REGION"/>
    <property type="match status" value="2"/>
</dbReference>
<evidence type="ECO:0000256" key="10">
    <source>
        <dbReference type="PROSITE-ProRule" id="PRU00103"/>
    </source>
</evidence>
<sequence>MSLGIPREWRGVARRHMHVSVAYLPERTRSDENLPLRPLSRALQETLQGIPPHNLSLSLGSPHYRTRYHLVGSSILSQFSSRLSLLYLKPKQIDMGNQLAGIAPSQIFPVETYLSDLPDVTYETSLGSTRFFKVATCQTWEGSVVVKVFVIHDTSLQLNKYKKMVEEVSTKLITAANCLQFHYVRVTEKAAFMIRQYVKSNLYDRISTRPFLTPIEKKWLAFQLLCALNQVHQQGVCHGDIKLENVMVSSWNWLLLADFATVKPTLLPEDDPANYTYFFDTSRRRICYIAPERFIKTVQRDAQQLLLMPVKDTGTLTPAMDVFSVGCCLAELFTEGCAPFDLTQLLAYRVGDYYPTKVLDKIDDPRVRSLVEHMIQKDPESRHSVAEYLEQERGTTFPQHFYTFLWPFLKQFAVTPIMPDDDRIKQIKNSMSDILIALGAEDENDKEVDKEDDSEKKDKEKPERKCEALIIIASLITSSIRALHFISSKLDALELLGKVSHYVPDEIILDRILPYTFHLLHDSEPRVRVFALHTVTHCLTLVSSVPRSDVNIFPEYILPNLADITQDEAVIVRQAYAENIATIAETALRFLEYSQLQGMMTSYSYETELATLQEVIQQKVATMFSDPSNVVKRTLMEKTVTKLCVFFGKQKANDVLLSHMITFLNDKHDRHLRMSFFTSIVGVAAYIGCHCADILKPLLLQGLSDAEESVVVAAIEAMTALTELGLFPTYLQCDLLAHTAPLLIHPNLWIRQAVVALVGVVARLLPLVDVQTAVVARVQPFLVRPLLQMHREVCILSCLRPPISREVYDALVRSADVGQVLSLLQEAQQQKVPLAQLPTTLSHLDHPTRNLLRRLVGGGLVEENVEQLLLMRDHLTRLQRQKKATEATRNSLQQQQVPGLINLEDLKKQPPTHHCSLLPEDGSVDISTLSLSQKGMIQSPSMTMNEEWQAMFGMAEDRVSPNRTVDNRSVSPTEPDPSAHTSSAPAAKLPPSDGGEKGIIKCVSSCKSELESLIATKREEHLVCVKKKRALDTLAWDTRLPPPGWRPRGHLVAHLHEHRGAVNRLVPVGDTSIYVSCSNDGTVKVWDCNRIERKFPINRSKATYNRQGGVITSIAPCITHQSLASASNNGSIHVIKLDKMSLVSSRQLNTEEDGYVVDMNYFDTGCQSVLTYATVYGSIVGWDLRAPGTAWKLENGPRKGVITSYALEGTQSWLAVGTSSGHHVCWDLRFMLPISTITHPRGAGVRRVSMHPKEGSWVVSAVNGNNEISMWDMETQSRHMTLWASPKPPLSMTQLCNNSVCGMYVSQGDRGPYVLAGGTDGRLRYWDLCEPESSYIVCYAANDAYQQWPISYSSRVVDGTEVIVETPNKPRTAPSSSDDTPKRGPDQPPPGHKDIITDVIVMNEPQRLVISSGRDGTIKMWK</sequence>
<dbReference type="FunFam" id="1.10.510.10:FF:000497">
    <property type="entry name" value="Phosphoinositide 3-kinase regulatory subunit"/>
    <property type="match status" value="1"/>
</dbReference>
<dbReference type="GO" id="GO:0004674">
    <property type="term" value="F:protein serine/threonine kinase activity"/>
    <property type="evidence" value="ECO:0007669"/>
    <property type="project" value="UniProtKB-KW"/>
</dbReference>
<keyword evidence="15" id="KW-1185">Reference proteome</keyword>
<dbReference type="InterPro" id="IPR008271">
    <property type="entry name" value="Ser/Thr_kinase_AS"/>
</dbReference>
<feature type="repeat" description="WD" evidence="11">
    <location>
        <begin position="1055"/>
        <end position="1087"/>
    </location>
</feature>
<dbReference type="SMART" id="SM00220">
    <property type="entry name" value="S_TKc"/>
    <property type="match status" value="1"/>
</dbReference>
<feature type="region of interest" description="Disordered" evidence="12">
    <location>
        <begin position="1363"/>
        <end position="1394"/>
    </location>
</feature>
<feature type="repeat" description="WD" evidence="11">
    <location>
        <begin position="1389"/>
        <end position="1422"/>
    </location>
</feature>
<keyword evidence="8" id="KW-0418">Kinase</keyword>
<dbReference type="OrthoDB" id="242910at2759"/>
<evidence type="ECO:0000313" key="15">
    <source>
        <dbReference type="Proteomes" id="UP000283509"/>
    </source>
</evidence>
<dbReference type="GO" id="GO:0005770">
    <property type="term" value="C:late endosome"/>
    <property type="evidence" value="ECO:0007669"/>
    <property type="project" value="TreeGrafter"/>
</dbReference>
<evidence type="ECO:0000256" key="12">
    <source>
        <dbReference type="SAM" id="MobiDB-lite"/>
    </source>
</evidence>
<keyword evidence="6" id="KW-0677">Repeat</keyword>
<evidence type="ECO:0000256" key="8">
    <source>
        <dbReference type="ARBA" id="ARBA00022777"/>
    </source>
</evidence>
<feature type="region of interest" description="Disordered" evidence="12">
    <location>
        <begin position="959"/>
        <end position="994"/>
    </location>
</feature>
<dbReference type="SUPFAM" id="SSF48371">
    <property type="entry name" value="ARM repeat"/>
    <property type="match status" value="1"/>
</dbReference>
<dbReference type="InterPro" id="IPR021133">
    <property type="entry name" value="HEAT_type_2"/>
</dbReference>
<dbReference type="InterPro" id="IPR015943">
    <property type="entry name" value="WD40/YVTN_repeat-like_dom_sf"/>
</dbReference>
<keyword evidence="5" id="KW-0808">Transferase</keyword>
<dbReference type="InterPro" id="IPR036322">
    <property type="entry name" value="WD40_repeat_dom_sf"/>
</dbReference>
<evidence type="ECO:0000256" key="6">
    <source>
        <dbReference type="ARBA" id="ARBA00022737"/>
    </source>
</evidence>
<dbReference type="GO" id="GO:0034272">
    <property type="term" value="C:phosphatidylinositol 3-kinase complex, class III, type II"/>
    <property type="evidence" value="ECO:0007669"/>
    <property type="project" value="TreeGrafter"/>
</dbReference>
<dbReference type="Proteomes" id="UP000283509">
    <property type="component" value="Unassembled WGS sequence"/>
</dbReference>
<name>A0A3R7SZY0_PENVA</name>
<dbReference type="GO" id="GO:0071561">
    <property type="term" value="C:nucleus-vacuole junction"/>
    <property type="evidence" value="ECO:0007669"/>
    <property type="project" value="TreeGrafter"/>
</dbReference>
<evidence type="ECO:0000256" key="5">
    <source>
        <dbReference type="ARBA" id="ARBA00022679"/>
    </source>
</evidence>
<gene>
    <name evidence="14" type="ORF">C7M84_023339</name>
</gene>
<comment type="caution">
    <text evidence="14">The sequence shown here is derived from an EMBL/GenBank/DDBJ whole genome shotgun (WGS) entry which is preliminary data.</text>
</comment>
<feature type="compositionally biased region" description="Polar residues" evidence="12">
    <location>
        <begin position="961"/>
        <end position="972"/>
    </location>
</feature>
<evidence type="ECO:0000256" key="4">
    <source>
        <dbReference type="ARBA" id="ARBA00022574"/>
    </source>
</evidence>
<keyword evidence="3" id="KW-0723">Serine/threonine-protein kinase</keyword>
<dbReference type="GO" id="GO:0005524">
    <property type="term" value="F:ATP binding"/>
    <property type="evidence" value="ECO:0007669"/>
    <property type="project" value="UniProtKB-KW"/>
</dbReference>
<dbReference type="PROSITE" id="PS50082">
    <property type="entry name" value="WD_REPEATS_2"/>
    <property type="match status" value="2"/>
</dbReference>
<feature type="repeat" description="HEAT" evidence="10">
    <location>
        <begin position="557"/>
        <end position="587"/>
    </location>
</feature>
<evidence type="ECO:0000313" key="14">
    <source>
        <dbReference type="EMBL" id="ROT83496.1"/>
    </source>
</evidence>
<dbReference type="InterPro" id="IPR055231">
    <property type="entry name" value="2AA_helical"/>
</dbReference>
<dbReference type="GO" id="GO:0006623">
    <property type="term" value="P:protein targeting to vacuole"/>
    <property type="evidence" value="ECO:0007669"/>
    <property type="project" value="TreeGrafter"/>
</dbReference>
<protein>
    <recommendedName>
        <fullName evidence="2">non-specific serine/threonine protein kinase</fullName>
        <ecNumber evidence="2">2.7.11.1</ecNumber>
    </recommendedName>
</protein>
<evidence type="ECO:0000256" key="2">
    <source>
        <dbReference type="ARBA" id="ARBA00012513"/>
    </source>
</evidence>
<comment type="subcellular location">
    <subcellularLocation>
        <location evidence="1">Cytoplasmic vesicle</location>
        <location evidence="1">Autophagosome</location>
    </subcellularLocation>
</comment>
<dbReference type="InterPro" id="IPR000719">
    <property type="entry name" value="Prot_kinase_dom"/>
</dbReference>
<dbReference type="Gene3D" id="1.25.10.10">
    <property type="entry name" value="Leucine-rich Repeat Variant"/>
    <property type="match status" value="2"/>
</dbReference>
<dbReference type="SUPFAM" id="SSF50978">
    <property type="entry name" value="WD40 repeat-like"/>
    <property type="match status" value="1"/>
</dbReference>
<keyword evidence="7" id="KW-0547">Nucleotide-binding</keyword>
<reference evidence="14 15" key="1">
    <citation type="submission" date="2018-04" db="EMBL/GenBank/DDBJ databases">
        <authorList>
            <person name="Zhang X."/>
            <person name="Yuan J."/>
            <person name="Li F."/>
            <person name="Xiang J."/>
        </authorList>
    </citation>
    <scope>NUCLEOTIDE SEQUENCE [LARGE SCALE GENOMIC DNA]</scope>
    <source>
        <tissue evidence="14">Muscle</tissue>
    </source>
</reference>
<dbReference type="InterPro" id="IPR011989">
    <property type="entry name" value="ARM-like"/>
</dbReference>
<dbReference type="InterPro" id="IPR016024">
    <property type="entry name" value="ARM-type_fold"/>
</dbReference>
<reference evidence="14 15" key="2">
    <citation type="submission" date="2019-01" db="EMBL/GenBank/DDBJ databases">
        <title>The decoding of complex shrimp genome reveals the adaptation for benthos swimmer, frequently molting mechanism and breeding impact on genome.</title>
        <authorList>
            <person name="Sun Y."/>
            <person name="Gao Y."/>
            <person name="Yu Y."/>
        </authorList>
    </citation>
    <scope>NUCLEOTIDE SEQUENCE [LARGE SCALE GENOMIC DNA]</scope>
    <source>
        <tissue evidence="14">Muscle</tissue>
    </source>
</reference>
<dbReference type="InterPro" id="IPR045162">
    <property type="entry name" value="Vps15-like"/>
</dbReference>
<dbReference type="SMART" id="SM00320">
    <property type="entry name" value="WD40"/>
    <property type="match status" value="5"/>
</dbReference>
<evidence type="ECO:0000256" key="1">
    <source>
        <dbReference type="ARBA" id="ARBA00004419"/>
    </source>
</evidence>
<dbReference type="PANTHER" id="PTHR17583:SF0">
    <property type="entry name" value="PHOSPHOINOSITIDE 3-KINASE REGULATORY SUBUNIT 4"/>
    <property type="match status" value="1"/>
</dbReference>
<dbReference type="PANTHER" id="PTHR17583">
    <property type="entry name" value="PHOSPHOINOSITIDE 3-KINASE REGULATORY SUBUNIT 4"/>
    <property type="match status" value="1"/>
</dbReference>
<keyword evidence="9" id="KW-0067">ATP-binding</keyword>
<keyword evidence="4 11" id="KW-0853">WD repeat</keyword>
<feature type="domain" description="Protein kinase" evidence="13">
    <location>
        <begin position="120"/>
        <end position="405"/>
    </location>
</feature>
<organism evidence="14 15">
    <name type="scientific">Penaeus vannamei</name>
    <name type="common">Whiteleg shrimp</name>
    <name type="synonym">Litopenaeus vannamei</name>
    <dbReference type="NCBI Taxonomy" id="6689"/>
    <lineage>
        <taxon>Eukaryota</taxon>
        <taxon>Metazoa</taxon>
        <taxon>Ecdysozoa</taxon>
        <taxon>Arthropoda</taxon>
        <taxon>Crustacea</taxon>
        <taxon>Multicrustacea</taxon>
        <taxon>Malacostraca</taxon>
        <taxon>Eumalacostraca</taxon>
        <taxon>Eucarida</taxon>
        <taxon>Decapoda</taxon>
        <taxon>Dendrobranchiata</taxon>
        <taxon>Penaeoidea</taxon>
        <taxon>Penaeidae</taxon>
        <taxon>Penaeus</taxon>
    </lineage>
</organism>
<dbReference type="Pfam" id="PF00400">
    <property type="entry name" value="WD40"/>
    <property type="match status" value="2"/>
</dbReference>
<dbReference type="InterPro" id="IPR011009">
    <property type="entry name" value="Kinase-like_dom_sf"/>
</dbReference>
<dbReference type="PROSITE" id="PS50077">
    <property type="entry name" value="HEAT_REPEAT"/>
    <property type="match status" value="1"/>
</dbReference>